<gene>
    <name evidence="2" type="ORF">ABCQ75_00955</name>
</gene>
<proteinExistence type="predicted"/>
<dbReference type="EMBL" id="JBDFRB010000001">
    <property type="protein sequence ID" value="MEN2743104.1"/>
    <property type="molecule type" value="Genomic_DNA"/>
</dbReference>
<evidence type="ECO:0000313" key="3">
    <source>
        <dbReference type="Proteomes" id="UP001422074"/>
    </source>
</evidence>
<feature type="region of interest" description="Disordered" evidence="1">
    <location>
        <begin position="1"/>
        <end position="54"/>
    </location>
</feature>
<feature type="compositionally biased region" description="Basic and acidic residues" evidence="1">
    <location>
        <begin position="12"/>
        <end position="33"/>
    </location>
</feature>
<organism evidence="2 3">
    <name type="scientific">Sinomonas halotolerans</name>
    <dbReference type="NCBI Taxonomy" id="1644133"/>
    <lineage>
        <taxon>Bacteria</taxon>
        <taxon>Bacillati</taxon>
        <taxon>Actinomycetota</taxon>
        <taxon>Actinomycetes</taxon>
        <taxon>Micrococcales</taxon>
        <taxon>Micrococcaceae</taxon>
        <taxon>Sinomonas</taxon>
    </lineage>
</organism>
<accession>A0ABU9WWV4</accession>
<reference evidence="2 3" key="1">
    <citation type="submission" date="2024-05" db="EMBL/GenBank/DDBJ databases">
        <title>Sinomonas sp. nov., isolated from a waste landfill.</title>
        <authorList>
            <person name="Zhao Y."/>
        </authorList>
    </citation>
    <scope>NUCLEOTIDE SEQUENCE [LARGE SCALE GENOMIC DNA]</scope>
    <source>
        <strain evidence="2 3">CCTCC AB2014300</strain>
    </source>
</reference>
<dbReference type="Proteomes" id="UP001422074">
    <property type="component" value="Unassembled WGS sequence"/>
</dbReference>
<evidence type="ECO:0000313" key="2">
    <source>
        <dbReference type="EMBL" id="MEN2743104.1"/>
    </source>
</evidence>
<protein>
    <submittedName>
        <fullName evidence="2">Uncharacterized protein</fullName>
    </submittedName>
</protein>
<sequence length="54" mass="5625">MTRASRSGPCHPRPEVHYVDDTPRSAAVEEKKPHPAGALPSADAVGLPGPRAAL</sequence>
<comment type="caution">
    <text evidence="2">The sequence shown here is derived from an EMBL/GenBank/DDBJ whole genome shotgun (WGS) entry which is preliminary data.</text>
</comment>
<evidence type="ECO:0000256" key="1">
    <source>
        <dbReference type="SAM" id="MobiDB-lite"/>
    </source>
</evidence>
<name>A0ABU9WWV4_9MICC</name>
<dbReference type="RefSeq" id="WP_345882519.1">
    <property type="nucleotide sequence ID" value="NZ_JBDFRB010000001.1"/>
</dbReference>
<keyword evidence="3" id="KW-1185">Reference proteome</keyword>